<dbReference type="GO" id="GO:0005789">
    <property type="term" value="C:endoplasmic reticulum membrane"/>
    <property type="evidence" value="ECO:0007669"/>
    <property type="project" value="TreeGrafter"/>
</dbReference>
<accession>A0A7R9QXS4</accession>
<evidence type="ECO:0000313" key="12">
    <source>
        <dbReference type="Proteomes" id="UP000728032"/>
    </source>
</evidence>
<evidence type="ECO:0000256" key="8">
    <source>
        <dbReference type="ARBA" id="ARBA00023136"/>
    </source>
</evidence>
<dbReference type="EMBL" id="CAJPVJ010024659">
    <property type="protein sequence ID" value="CAG2178834.1"/>
    <property type="molecule type" value="Genomic_DNA"/>
</dbReference>
<dbReference type="PANTHER" id="PTHR11157">
    <property type="entry name" value="FATTY ACID ACYL TRANSFERASE-RELATED"/>
    <property type="match status" value="1"/>
</dbReference>
<evidence type="ECO:0000256" key="9">
    <source>
        <dbReference type="ARBA" id="ARBA00023160"/>
    </source>
</evidence>
<keyword evidence="3 10" id="KW-0808">Transferase</keyword>
<dbReference type="GO" id="GO:0030148">
    <property type="term" value="P:sphingolipid biosynthetic process"/>
    <property type="evidence" value="ECO:0007669"/>
    <property type="project" value="TreeGrafter"/>
</dbReference>
<dbReference type="EMBL" id="OC939484">
    <property type="protein sequence ID" value="CAD7661698.1"/>
    <property type="molecule type" value="Genomic_DNA"/>
</dbReference>
<evidence type="ECO:0000256" key="10">
    <source>
        <dbReference type="RuleBase" id="RU361115"/>
    </source>
</evidence>
<name>A0A7R9QXS4_9ACAR</name>
<feature type="transmembrane region" description="Helical" evidence="10">
    <location>
        <begin position="32"/>
        <end position="52"/>
    </location>
</feature>
<keyword evidence="12" id="KW-1185">Reference proteome</keyword>
<proteinExistence type="inferred from homology"/>
<comment type="similarity">
    <text evidence="10">Belongs to the ELO family.</text>
</comment>
<keyword evidence="8 10" id="KW-0472">Membrane</keyword>
<keyword evidence="9 10" id="KW-0275">Fatty acid biosynthesis</keyword>
<dbReference type="InterPro" id="IPR002076">
    <property type="entry name" value="ELO_fam"/>
</dbReference>
<dbReference type="PANTHER" id="PTHR11157:SF69">
    <property type="entry name" value="ELONGATION OF VERY LONG CHAIN FATTY ACIDS PROTEIN 7"/>
    <property type="match status" value="1"/>
</dbReference>
<evidence type="ECO:0000256" key="5">
    <source>
        <dbReference type="ARBA" id="ARBA00022832"/>
    </source>
</evidence>
<feature type="transmembrane region" description="Helical" evidence="10">
    <location>
        <begin position="155"/>
        <end position="174"/>
    </location>
</feature>
<evidence type="ECO:0000256" key="7">
    <source>
        <dbReference type="ARBA" id="ARBA00023098"/>
    </source>
</evidence>
<evidence type="ECO:0000256" key="6">
    <source>
        <dbReference type="ARBA" id="ARBA00022989"/>
    </source>
</evidence>
<evidence type="ECO:0000313" key="11">
    <source>
        <dbReference type="EMBL" id="CAD7661698.1"/>
    </source>
</evidence>
<dbReference type="GO" id="GO:0034626">
    <property type="term" value="P:fatty acid elongation, polyunsaturated fatty acid"/>
    <property type="evidence" value="ECO:0007669"/>
    <property type="project" value="TreeGrafter"/>
</dbReference>
<dbReference type="Pfam" id="PF01151">
    <property type="entry name" value="ELO"/>
    <property type="match status" value="1"/>
</dbReference>
<dbReference type="GO" id="GO:0034625">
    <property type="term" value="P:fatty acid elongation, monounsaturated fatty acid"/>
    <property type="evidence" value="ECO:0007669"/>
    <property type="project" value="TreeGrafter"/>
</dbReference>
<reference evidence="11" key="1">
    <citation type="submission" date="2020-11" db="EMBL/GenBank/DDBJ databases">
        <authorList>
            <person name="Tran Van P."/>
        </authorList>
    </citation>
    <scope>NUCLEOTIDE SEQUENCE</scope>
</reference>
<protein>
    <recommendedName>
        <fullName evidence="10">Elongation of very long chain fatty acids protein</fullName>
        <ecNumber evidence="10">2.3.1.199</ecNumber>
    </recommendedName>
    <alternativeName>
        <fullName evidence="10">Very-long-chain 3-oxoacyl-CoA synthase</fullName>
    </alternativeName>
</protein>
<keyword evidence="2 10" id="KW-0444">Lipid biosynthesis</keyword>
<dbReference type="GO" id="GO:0042761">
    <property type="term" value="P:very long-chain fatty acid biosynthetic process"/>
    <property type="evidence" value="ECO:0007669"/>
    <property type="project" value="TreeGrafter"/>
</dbReference>
<dbReference type="AlphaFoldDB" id="A0A7R9QXS4"/>
<comment type="subcellular location">
    <subcellularLocation>
        <location evidence="1">Membrane</location>
        <topology evidence="1">Multi-pass membrane protein</topology>
    </subcellularLocation>
</comment>
<feature type="transmembrane region" description="Helical" evidence="10">
    <location>
        <begin position="73"/>
        <end position="98"/>
    </location>
</feature>
<keyword evidence="4 10" id="KW-0812">Transmembrane</keyword>
<gene>
    <name evidence="11" type="ORF">ONB1V03_LOCUS18258</name>
</gene>
<dbReference type="EC" id="2.3.1.199" evidence="10"/>
<dbReference type="Proteomes" id="UP000728032">
    <property type="component" value="Unassembled WGS sequence"/>
</dbReference>
<comment type="catalytic activity">
    <reaction evidence="10">
        <text>a very-long-chain acyl-CoA + malonyl-CoA + H(+) = a very-long-chain 3-oxoacyl-CoA + CO2 + CoA</text>
        <dbReference type="Rhea" id="RHEA:32727"/>
        <dbReference type="ChEBI" id="CHEBI:15378"/>
        <dbReference type="ChEBI" id="CHEBI:16526"/>
        <dbReference type="ChEBI" id="CHEBI:57287"/>
        <dbReference type="ChEBI" id="CHEBI:57384"/>
        <dbReference type="ChEBI" id="CHEBI:90725"/>
        <dbReference type="ChEBI" id="CHEBI:90736"/>
        <dbReference type="EC" id="2.3.1.199"/>
    </reaction>
</comment>
<evidence type="ECO:0000256" key="1">
    <source>
        <dbReference type="ARBA" id="ARBA00004141"/>
    </source>
</evidence>
<dbReference type="GO" id="GO:0019367">
    <property type="term" value="P:fatty acid elongation, saturated fatty acid"/>
    <property type="evidence" value="ECO:0007669"/>
    <property type="project" value="TreeGrafter"/>
</dbReference>
<feature type="transmembrane region" description="Helical" evidence="10">
    <location>
        <begin position="180"/>
        <end position="198"/>
    </location>
</feature>
<feature type="transmembrane region" description="Helical" evidence="10">
    <location>
        <begin position="118"/>
        <end position="143"/>
    </location>
</feature>
<organism evidence="11">
    <name type="scientific">Oppiella nova</name>
    <dbReference type="NCBI Taxonomy" id="334625"/>
    <lineage>
        <taxon>Eukaryota</taxon>
        <taxon>Metazoa</taxon>
        <taxon>Ecdysozoa</taxon>
        <taxon>Arthropoda</taxon>
        <taxon>Chelicerata</taxon>
        <taxon>Arachnida</taxon>
        <taxon>Acari</taxon>
        <taxon>Acariformes</taxon>
        <taxon>Sarcoptiformes</taxon>
        <taxon>Oribatida</taxon>
        <taxon>Brachypylina</taxon>
        <taxon>Oppioidea</taxon>
        <taxon>Oppiidae</taxon>
        <taxon>Oppiella</taxon>
    </lineage>
</organism>
<sequence length="230" mass="27131">MSLKELLPTFGLNYYLHDFWEMEGDPRIANHTFFRGGPWTTWSLIAFYVYFVKDLGPKLMKNMEPFSLRRLMFVYNFAMIAVNGWFFYQIVYVFNFGLDLNLFNFERPDSRDTSPKTLQVISLAYLFFISKLVDLIETLFFVLRKKHNQISNLHVYHHSVVPVMTHLAIKVSPVGGPGTLFPLLNCLVHIVMYTYYALSALGPSVQKYLWWKRYITQIQLIQFVIFSIYS</sequence>
<dbReference type="GO" id="GO:0009922">
    <property type="term" value="F:fatty acid elongase activity"/>
    <property type="evidence" value="ECO:0007669"/>
    <property type="project" value="UniProtKB-EC"/>
</dbReference>
<keyword evidence="7 10" id="KW-0443">Lipid metabolism</keyword>
<evidence type="ECO:0000256" key="2">
    <source>
        <dbReference type="ARBA" id="ARBA00022516"/>
    </source>
</evidence>
<dbReference type="OrthoDB" id="434092at2759"/>
<keyword evidence="5 10" id="KW-0276">Fatty acid metabolism</keyword>
<keyword evidence="6 10" id="KW-1133">Transmembrane helix</keyword>
<feature type="non-terminal residue" evidence="11">
    <location>
        <position position="1"/>
    </location>
</feature>
<evidence type="ECO:0000256" key="3">
    <source>
        <dbReference type="ARBA" id="ARBA00022679"/>
    </source>
</evidence>
<evidence type="ECO:0000256" key="4">
    <source>
        <dbReference type="ARBA" id="ARBA00022692"/>
    </source>
</evidence>